<dbReference type="SUPFAM" id="SSF142695">
    <property type="entry name" value="RibA-like"/>
    <property type="match status" value="1"/>
</dbReference>
<protein>
    <recommendedName>
        <fullName evidence="9">GTP cyclohydrolase-2</fullName>
        <ecNumber evidence="9">3.5.4.25</ecNumber>
    </recommendedName>
    <alternativeName>
        <fullName evidence="9">GTP cyclohydrolase II</fullName>
    </alternativeName>
</protein>
<name>A0ABS7SQ93_9BURK</name>
<reference evidence="11 12" key="2">
    <citation type="submission" date="2021-08" db="EMBL/GenBank/DDBJ databases">
        <title>Massilia sp. R798.</title>
        <authorList>
            <person name="Baek J.H."/>
            <person name="Jung H.S."/>
            <person name="Kim K.R."/>
            <person name="Jeon C.O."/>
        </authorList>
    </citation>
    <scope>NUCLEOTIDE SEQUENCE [LARGE SCALE GENOMIC DNA]</scope>
    <source>
        <strain evidence="11 12">R798</strain>
    </source>
</reference>
<keyword evidence="7 9" id="KW-0342">GTP-binding</keyword>
<dbReference type="PANTHER" id="PTHR21327">
    <property type="entry name" value="GTP CYCLOHYDROLASE II-RELATED"/>
    <property type="match status" value="1"/>
</dbReference>
<dbReference type="RefSeq" id="WP_223468723.1">
    <property type="nucleotide sequence ID" value="NZ_JAFBIL020000005.1"/>
</dbReference>
<dbReference type="NCBIfam" id="NF001591">
    <property type="entry name" value="PRK00393.1"/>
    <property type="match status" value="1"/>
</dbReference>
<evidence type="ECO:0000256" key="2">
    <source>
        <dbReference type="ARBA" id="ARBA00022619"/>
    </source>
</evidence>
<comment type="cofactor">
    <cofactor evidence="9">
        <name>Zn(2+)</name>
        <dbReference type="ChEBI" id="CHEBI:29105"/>
    </cofactor>
    <text evidence="9">Binds 1 zinc ion per subunit.</text>
</comment>
<keyword evidence="5 9" id="KW-0378">Hydrolase</keyword>
<comment type="caution">
    <text evidence="11">The sequence shown here is derived from an EMBL/GenBank/DDBJ whole genome shotgun (WGS) entry which is preliminary data.</text>
</comment>
<dbReference type="EC" id="3.5.4.25" evidence="9"/>
<feature type="active site" description="Nucleophile" evidence="9">
    <location>
        <position position="136"/>
    </location>
</feature>
<feature type="binding site" evidence="9">
    <location>
        <position position="162"/>
    </location>
    <ligand>
        <name>GTP</name>
        <dbReference type="ChEBI" id="CHEBI:37565"/>
    </ligand>
</feature>
<reference evidence="11 12" key="1">
    <citation type="submission" date="2021-01" db="EMBL/GenBank/DDBJ databases">
        <authorList>
            <person name="Ruan W."/>
            <person name="Khan S.A."/>
            <person name="Jeon C.O."/>
        </authorList>
    </citation>
    <scope>NUCLEOTIDE SEQUENCE [LARGE SCALE GENOMIC DNA]</scope>
    <source>
        <strain evidence="11 12">R798</strain>
    </source>
</reference>
<comment type="function">
    <text evidence="9">Catalyzes the conversion of GTP to 2,5-diamino-6-ribosylamino-4(3H)-pyrimidinone 5'-phosphate (DARP), formate and pyrophosphate.</text>
</comment>
<dbReference type="GO" id="GO:0003935">
    <property type="term" value="F:GTP cyclohydrolase II activity"/>
    <property type="evidence" value="ECO:0007669"/>
    <property type="project" value="UniProtKB-EC"/>
</dbReference>
<keyword evidence="4 9" id="KW-0547">Nucleotide-binding</keyword>
<keyword evidence="2 9" id="KW-0686">Riboflavin biosynthesis</keyword>
<dbReference type="Pfam" id="PF00925">
    <property type="entry name" value="GTP_cyclohydro2"/>
    <property type="match status" value="1"/>
</dbReference>
<evidence type="ECO:0000256" key="4">
    <source>
        <dbReference type="ARBA" id="ARBA00022741"/>
    </source>
</evidence>
<feature type="binding site" evidence="9">
    <location>
        <position position="75"/>
    </location>
    <ligand>
        <name>Zn(2+)</name>
        <dbReference type="ChEBI" id="CHEBI:29105"/>
        <note>catalytic</note>
    </ligand>
</feature>
<dbReference type="EMBL" id="JAFBIL020000005">
    <property type="protein sequence ID" value="MBZ2208231.1"/>
    <property type="molecule type" value="Genomic_DNA"/>
</dbReference>
<dbReference type="InterPro" id="IPR000926">
    <property type="entry name" value="RibA"/>
</dbReference>
<dbReference type="PANTHER" id="PTHR21327:SF18">
    <property type="entry name" value="3,4-DIHYDROXY-2-BUTANONE 4-PHOSPHATE SYNTHASE"/>
    <property type="match status" value="1"/>
</dbReference>
<evidence type="ECO:0000256" key="1">
    <source>
        <dbReference type="ARBA" id="ARBA00004853"/>
    </source>
</evidence>
<feature type="binding site" evidence="9">
    <location>
        <position position="122"/>
    </location>
    <ligand>
        <name>GTP</name>
        <dbReference type="ChEBI" id="CHEBI:37565"/>
    </ligand>
</feature>
<dbReference type="InterPro" id="IPR036144">
    <property type="entry name" value="RibA-like_sf"/>
</dbReference>
<proteinExistence type="inferred from homology"/>
<feature type="binding site" evidence="9">
    <location>
        <position position="78"/>
    </location>
    <ligand>
        <name>GTP</name>
        <dbReference type="ChEBI" id="CHEBI:37565"/>
    </ligand>
</feature>
<feature type="binding site" evidence="9">
    <location>
        <position position="73"/>
    </location>
    <ligand>
        <name>Zn(2+)</name>
        <dbReference type="ChEBI" id="CHEBI:29105"/>
        <note>catalytic</note>
    </ligand>
</feature>
<keyword evidence="12" id="KW-1185">Reference proteome</keyword>
<evidence type="ECO:0000256" key="7">
    <source>
        <dbReference type="ARBA" id="ARBA00023134"/>
    </source>
</evidence>
<evidence type="ECO:0000256" key="5">
    <source>
        <dbReference type="ARBA" id="ARBA00022801"/>
    </source>
</evidence>
<gene>
    <name evidence="9 11" type="primary">ribA</name>
    <name evidence="11" type="ORF">I4X03_013270</name>
</gene>
<evidence type="ECO:0000313" key="12">
    <source>
        <dbReference type="Proteomes" id="UP000809349"/>
    </source>
</evidence>
<organism evidence="11 12">
    <name type="scientific">Massilia soli</name>
    <dbReference type="NCBI Taxonomy" id="2792854"/>
    <lineage>
        <taxon>Bacteria</taxon>
        <taxon>Pseudomonadati</taxon>
        <taxon>Pseudomonadota</taxon>
        <taxon>Betaproteobacteria</taxon>
        <taxon>Burkholderiales</taxon>
        <taxon>Oxalobacteraceae</taxon>
        <taxon>Telluria group</taxon>
        <taxon>Massilia</taxon>
    </lineage>
</organism>
<feature type="active site" description="Proton acceptor" evidence="9">
    <location>
        <position position="134"/>
    </location>
</feature>
<comment type="similarity">
    <text evidence="9">Belongs to the GTP cyclohydrolase II family.</text>
</comment>
<evidence type="ECO:0000256" key="9">
    <source>
        <dbReference type="HAMAP-Rule" id="MF_00179"/>
    </source>
</evidence>
<evidence type="ECO:0000256" key="6">
    <source>
        <dbReference type="ARBA" id="ARBA00022833"/>
    </source>
</evidence>
<feature type="binding site" evidence="9">
    <location>
        <position position="62"/>
    </location>
    <ligand>
        <name>Zn(2+)</name>
        <dbReference type="ChEBI" id="CHEBI:29105"/>
        <note>catalytic</note>
    </ligand>
</feature>
<keyword evidence="6 9" id="KW-0862">Zinc</keyword>
<evidence type="ECO:0000259" key="10">
    <source>
        <dbReference type="Pfam" id="PF00925"/>
    </source>
</evidence>
<feature type="domain" description="GTP cyclohydrolase II" evidence="10">
    <location>
        <begin position="16"/>
        <end position="178"/>
    </location>
</feature>
<feature type="binding site" evidence="9">
    <location>
        <position position="157"/>
    </location>
    <ligand>
        <name>GTP</name>
        <dbReference type="ChEBI" id="CHEBI:37565"/>
    </ligand>
</feature>
<evidence type="ECO:0000256" key="3">
    <source>
        <dbReference type="ARBA" id="ARBA00022723"/>
    </source>
</evidence>
<comment type="catalytic activity">
    <reaction evidence="8 9">
        <text>GTP + 4 H2O = 2,5-diamino-6-hydroxy-4-(5-phosphoribosylamino)-pyrimidine + formate + 2 phosphate + 3 H(+)</text>
        <dbReference type="Rhea" id="RHEA:23704"/>
        <dbReference type="ChEBI" id="CHEBI:15377"/>
        <dbReference type="ChEBI" id="CHEBI:15378"/>
        <dbReference type="ChEBI" id="CHEBI:15740"/>
        <dbReference type="ChEBI" id="CHEBI:37565"/>
        <dbReference type="ChEBI" id="CHEBI:43474"/>
        <dbReference type="ChEBI" id="CHEBI:58614"/>
        <dbReference type="EC" id="3.5.4.25"/>
    </reaction>
</comment>
<accession>A0ABS7SQ93</accession>
<dbReference type="Gene3D" id="3.40.50.10990">
    <property type="entry name" value="GTP cyclohydrolase II"/>
    <property type="match status" value="1"/>
</dbReference>
<sequence>MPATPPSEELLDYTTSCLLPTPWAQFTLHAFVEHATGKEHLAMTLGDISDGAPVLARVHSECLTGDVLFSQRCDCGAQLEGALKKIADEGRGILLYLRQEGRGIGLVNKIRAYRLQEAGADTVEANLQLGFQADARNYALCKPMLAQFGIKSLRLMTNNPRKIDAMEKLGVNVSERVPLLVNRNAFNNTYLNTKEAKLGHMMQPQLDAVVEDGQL</sequence>
<feature type="binding site" evidence="9">
    <location>
        <begin position="100"/>
        <end position="102"/>
    </location>
    <ligand>
        <name>GTP</name>
        <dbReference type="ChEBI" id="CHEBI:37565"/>
    </ligand>
</feature>
<dbReference type="InterPro" id="IPR032677">
    <property type="entry name" value="GTP_cyclohydro_II"/>
</dbReference>
<evidence type="ECO:0000256" key="8">
    <source>
        <dbReference type="ARBA" id="ARBA00049295"/>
    </source>
</evidence>
<dbReference type="CDD" id="cd00641">
    <property type="entry name" value="GTP_cyclohydro2"/>
    <property type="match status" value="1"/>
</dbReference>
<dbReference type="Proteomes" id="UP000809349">
    <property type="component" value="Unassembled WGS sequence"/>
</dbReference>
<dbReference type="HAMAP" id="MF_00179">
    <property type="entry name" value="RibA"/>
    <property type="match status" value="1"/>
</dbReference>
<evidence type="ECO:0000313" key="11">
    <source>
        <dbReference type="EMBL" id="MBZ2208231.1"/>
    </source>
</evidence>
<dbReference type="NCBIfam" id="TIGR00505">
    <property type="entry name" value="ribA"/>
    <property type="match status" value="1"/>
</dbReference>
<comment type="pathway">
    <text evidence="1 9">Cofactor biosynthesis; riboflavin biosynthesis; 5-amino-6-(D-ribitylamino)uracil from GTP: step 1/4.</text>
</comment>
<feature type="binding site" evidence="9">
    <location>
        <begin position="57"/>
        <end position="61"/>
    </location>
    <ligand>
        <name>GTP</name>
        <dbReference type="ChEBI" id="CHEBI:37565"/>
    </ligand>
</feature>
<keyword evidence="3 9" id="KW-0479">Metal-binding</keyword>